<evidence type="ECO:0000313" key="3">
    <source>
        <dbReference type="Proteomes" id="UP001500630"/>
    </source>
</evidence>
<reference evidence="3" key="1">
    <citation type="journal article" date="2019" name="Int. J. Syst. Evol. Microbiol.">
        <title>The Global Catalogue of Microorganisms (GCM) 10K type strain sequencing project: providing services to taxonomists for standard genome sequencing and annotation.</title>
        <authorList>
            <consortium name="The Broad Institute Genomics Platform"/>
            <consortium name="The Broad Institute Genome Sequencing Center for Infectious Disease"/>
            <person name="Wu L."/>
            <person name="Ma J."/>
        </authorList>
    </citation>
    <scope>NUCLEOTIDE SEQUENCE [LARGE SCALE GENOMIC DNA]</scope>
    <source>
        <strain evidence="3">JCM 17326</strain>
    </source>
</reference>
<comment type="caution">
    <text evidence="2">The sequence shown here is derived from an EMBL/GenBank/DDBJ whole genome shotgun (WGS) entry which is preliminary data.</text>
</comment>
<sequence>MVTVESLRAEFGTVWEIHELRWDWAASRRKSITQLAYEGGHLQVLMAPDLDGLAVRLAQQAALEDPDRVLNGVMLSPAELPPRSRSRFSLTTPAGNHDHSTGPRPAGVQFPRQISRG</sequence>
<organism evidence="2 3">
    <name type="scientific">Nonomuraea rosea</name>
    <dbReference type="NCBI Taxonomy" id="638574"/>
    <lineage>
        <taxon>Bacteria</taxon>
        <taxon>Bacillati</taxon>
        <taxon>Actinomycetota</taxon>
        <taxon>Actinomycetes</taxon>
        <taxon>Streptosporangiales</taxon>
        <taxon>Streptosporangiaceae</taxon>
        <taxon>Nonomuraea</taxon>
    </lineage>
</organism>
<keyword evidence="3" id="KW-1185">Reference proteome</keyword>
<dbReference type="RefSeq" id="WP_345559943.1">
    <property type="nucleotide sequence ID" value="NZ_BAABDQ010000003.1"/>
</dbReference>
<protein>
    <submittedName>
        <fullName evidence="2">Uncharacterized protein</fullName>
    </submittedName>
</protein>
<gene>
    <name evidence="2" type="ORF">GCM10022419_015900</name>
</gene>
<dbReference type="EMBL" id="BAABDQ010000003">
    <property type="protein sequence ID" value="GAA3536909.1"/>
    <property type="molecule type" value="Genomic_DNA"/>
</dbReference>
<name>A0ABP6VKU9_9ACTN</name>
<dbReference type="Proteomes" id="UP001500630">
    <property type="component" value="Unassembled WGS sequence"/>
</dbReference>
<accession>A0ABP6VKU9</accession>
<evidence type="ECO:0000313" key="2">
    <source>
        <dbReference type="EMBL" id="GAA3536909.1"/>
    </source>
</evidence>
<feature type="region of interest" description="Disordered" evidence="1">
    <location>
        <begin position="77"/>
        <end position="117"/>
    </location>
</feature>
<proteinExistence type="predicted"/>
<evidence type="ECO:0000256" key="1">
    <source>
        <dbReference type="SAM" id="MobiDB-lite"/>
    </source>
</evidence>